<feature type="signal peptide" evidence="2">
    <location>
        <begin position="1"/>
        <end position="31"/>
    </location>
</feature>
<feature type="transmembrane region" description="Helical" evidence="1">
    <location>
        <begin position="81"/>
        <end position="104"/>
    </location>
</feature>
<name>A0A383W9F2_TETOB</name>
<reference evidence="4 5" key="1">
    <citation type="submission" date="2016-10" db="EMBL/GenBank/DDBJ databases">
        <authorList>
            <person name="Cai Z."/>
        </authorList>
    </citation>
    <scope>NUCLEOTIDE SEQUENCE [LARGE SCALE GENOMIC DNA]</scope>
</reference>
<dbReference type="EMBL" id="FNXT01001205">
    <property type="protein sequence ID" value="SZX74071.1"/>
    <property type="molecule type" value="Genomic_DNA"/>
</dbReference>
<evidence type="ECO:0000313" key="3">
    <source>
        <dbReference type="EMBL" id="SZX74058.1"/>
    </source>
</evidence>
<protein>
    <submittedName>
        <fullName evidence="4">Uncharacterized protein</fullName>
    </submittedName>
</protein>
<accession>A0A383W9F2</accession>
<evidence type="ECO:0000256" key="2">
    <source>
        <dbReference type="SAM" id="SignalP"/>
    </source>
</evidence>
<proteinExistence type="predicted"/>
<sequence length="173" mass="18088">MGGPSSTTATTLSLIVLTSCVGLCLLPAAAASPVSSTTFDATTTTPTGPSLSLDNFNYTAGNTADLPGPQQYPDGLDKGQVAGVVIGCLLGGLFLGSLLTLCYLKRRRLFPERFGPPKHPDEAAPIHPIDVLRSGTKLDKLTKEELLTPKSFIGSDANRPADIRADIHAADRV</sequence>
<keyword evidence="5" id="KW-1185">Reference proteome</keyword>
<feature type="chain" id="PRO_5036072865" evidence="2">
    <location>
        <begin position="32"/>
        <end position="173"/>
    </location>
</feature>
<organism evidence="4 5">
    <name type="scientific">Tetradesmus obliquus</name>
    <name type="common">Green alga</name>
    <name type="synonym">Acutodesmus obliquus</name>
    <dbReference type="NCBI Taxonomy" id="3088"/>
    <lineage>
        <taxon>Eukaryota</taxon>
        <taxon>Viridiplantae</taxon>
        <taxon>Chlorophyta</taxon>
        <taxon>core chlorophytes</taxon>
        <taxon>Chlorophyceae</taxon>
        <taxon>CS clade</taxon>
        <taxon>Sphaeropleales</taxon>
        <taxon>Scenedesmaceae</taxon>
        <taxon>Tetradesmus</taxon>
    </lineage>
</organism>
<dbReference type="EMBL" id="FNXT01001205">
    <property type="protein sequence ID" value="SZX74058.1"/>
    <property type="molecule type" value="Genomic_DNA"/>
</dbReference>
<evidence type="ECO:0000313" key="4">
    <source>
        <dbReference type="EMBL" id="SZX74071.1"/>
    </source>
</evidence>
<evidence type="ECO:0000313" key="5">
    <source>
        <dbReference type="Proteomes" id="UP000256970"/>
    </source>
</evidence>
<evidence type="ECO:0000256" key="1">
    <source>
        <dbReference type="SAM" id="Phobius"/>
    </source>
</evidence>
<gene>
    <name evidence="3" type="ORF">BQ4739_LOCUS14309</name>
    <name evidence="4" type="ORF">BQ4739_LOCUS14322</name>
</gene>
<dbReference type="AlphaFoldDB" id="A0A383W9F2"/>
<keyword evidence="1" id="KW-1133">Transmembrane helix</keyword>
<keyword evidence="1" id="KW-0472">Membrane</keyword>
<dbReference type="Proteomes" id="UP000256970">
    <property type="component" value="Unassembled WGS sequence"/>
</dbReference>
<keyword evidence="2" id="KW-0732">Signal</keyword>
<keyword evidence="1" id="KW-0812">Transmembrane</keyword>